<dbReference type="SUPFAM" id="SSF82829">
    <property type="entry name" value="MesJ substrate recognition domain-like"/>
    <property type="match status" value="1"/>
</dbReference>
<reference evidence="10 11" key="1">
    <citation type="journal article" date="2012" name="Emerg. Infect. Dis.">
        <title>Lineage-specific Virulence Determinants of Haemophilus influenzae Biogroup aegyptius.</title>
        <authorList>
            <person name="Strouts F.R."/>
            <person name="Power P."/>
            <person name="Croucher N.J."/>
            <person name="Corton N."/>
            <person name="van Tonder A."/>
            <person name="Quail M.A."/>
            <person name="Langford P.R."/>
            <person name="Hudson M.J."/>
            <person name="Parkhill J."/>
            <person name="Kroll J.S."/>
            <person name="Bentley S.D."/>
        </authorList>
    </citation>
    <scope>NUCLEOTIDE SEQUENCE [LARGE SCALE GENOMIC DNA]</scope>
    <source>
        <strain evidence="10 11">F3047</strain>
    </source>
</reference>
<feature type="domain" description="Lysidine-tRNA(Ile) synthetase C-terminal" evidence="9">
    <location>
        <begin position="370"/>
        <end position="426"/>
    </location>
</feature>
<dbReference type="Gene3D" id="3.40.50.620">
    <property type="entry name" value="HUPs"/>
    <property type="match status" value="1"/>
</dbReference>
<dbReference type="InterPro" id="IPR012796">
    <property type="entry name" value="Lysidine-tRNA-synth_C"/>
</dbReference>
<evidence type="ECO:0000256" key="8">
    <source>
        <dbReference type="HAMAP-Rule" id="MF_01161"/>
    </source>
</evidence>
<keyword evidence="6 8" id="KW-0067">ATP-binding</keyword>
<comment type="subcellular location">
    <subcellularLocation>
        <location evidence="1 8">Cytoplasm</location>
    </subcellularLocation>
</comment>
<dbReference type="SMART" id="SM00977">
    <property type="entry name" value="TilS_C"/>
    <property type="match status" value="1"/>
</dbReference>
<keyword evidence="5 8" id="KW-0547">Nucleotide-binding</keyword>
<comment type="catalytic activity">
    <reaction evidence="7 8">
        <text>cytidine(34) in tRNA(Ile2) + L-lysine + ATP = lysidine(34) in tRNA(Ile2) + AMP + diphosphate + H(+)</text>
        <dbReference type="Rhea" id="RHEA:43744"/>
        <dbReference type="Rhea" id="RHEA-COMP:10625"/>
        <dbReference type="Rhea" id="RHEA-COMP:10670"/>
        <dbReference type="ChEBI" id="CHEBI:15378"/>
        <dbReference type="ChEBI" id="CHEBI:30616"/>
        <dbReference type="ChEBI" id="CHEBI:32551"/>
        <dbReference type="ChEBI" id="CHEBI:33019"/>
        <dbReference type="ChEBI" id="CHEBI:82748"/>
        <dbReference type="ChEBI" id="CHEBI:83665"/>
        <dbReference type="ChEBI" id="CHEBI:456215"/>
        <dbReference type="EC" id="6.3.4.19"/>
    </reaction>
</comment>
<evidence type="ECO:0000256" key="7">
    <source>
        <dbReference type="ARBA" id="ARBA00048539"/>
    </source>
</evidence>
<evidence type="ECO:0000256" key="1">
    <source>
        <dbReference type="ARBA" id="ARBA00004496"/>
    </source>
</evidence>
<gene>
    <name evidence="8" type="primary">tilS</name>
    <name evidence="10" type="ORF">HICON_10090</name>
</gene>
<dbReference type="Gene3D" id="1.20.59.20">
    <property type="match status" value="1"/>
</dbReference>
<dbReference type="SUPFAM" id="SSF56037">
    <property type="entry name" value="PheT/TilS domain"/>
    <property type="match status" value="1"/>
</dbReference>
<evidence type="ECO:0000313" key="10">
    <source>
        <dbReference type="EMBL" id="CBY86474.1"/>
    </source>
</evidence>
<dbReference type="CDD" id="cd01992">
    <property type="entry name" value="TilS_N"/>
    <property type="match status" value="1"/>
</dbReference>
<evidence type="ECO:0000256" key="6">
    <source>
        <dbReference type="ARBA" id="ARBA00022840"/>
    </source>
</evidence>
<comment type="domain">
    <text evidence="8">The N-terminal region contains the highly conserved SGGXDS motif, predicted to be a P-loop motif involved in ATP binding.</text>
</comment>
<dbReference type="NCBIfam" id="TIGR02433">
    <property type="entry name" value="lysidine_TilS_C"/>
    <property type="match status" value="1"/>
</dbReference>
<dbReference type="GO" id="GO:0005524">
    <property type="term" value="F:ATP binding"/>
    <property type="evidence" value="ECO:0007669"/>
    <property type="project" value="UniProtKB-UniRule"/>
</dbReference>
<dbReference type="EMBL" id="FQ670204">
    <property type="protein sequence ID" value="CBY86474.1"/>
    <property type="molecule type" value="Genomic_DNA"/>
</dbReference>
<dbReference type="Pfam" id="PF11734">
    <property type="entry name" value="TilS_C"/>
    <property type="match status" value="1"/>
</dbReference>
<keyword evidence="3 8" id="KW-0436">Ligase</keyword>
<dbReference type="Pfam" id="PF01171">
    <property type="entry name" value="ATP_bind_3"/>
    <property type="match status" value="1"/>
</dbReference>
<dbReference type="PANTHER" id="PTHR43033">
    <property type="entry name" value="TRNA(ILE)-LYSIDINE SYNTHASE-RELATED"/>
    <property type="match status" value="1"/>
</dbReference>
<dbReference type="GO" id="GO:0006400">
    <property type="term" value="P:tRNA modification"/>
    <property type="evidence" value="ECO:0007669"/>
    <property type="project" value="UniProtKB-UniRule"/>
</dbReference>
<dbReference type="PANTHER" id="PTHR43033:SF1">
    <property type="entry name" value="TRNA(ILE)-LYSIDINE SYNTHASE-RELATED"/>
    <property type="match status" value="1"/>
</dbReference>
<dbReference type="SUPFAM" id="SSF52402">
    <property type="entry name" value="Adenine nucleotide alpha hydrolases-like"/>
    <property type="match status" value="1"/>
</dbReference>
<organism evidence="10 11">
    <name type="scientific">Haemophilus influenzae F3047</name>
    <dbReference type="NCBI Taxonomy" id="935897"/>
    <lineage>
        <taxon>Bacteria</taxon>
        <taxon>Pseudomonadati</taxon>
        <taxon>Pseudomonadota</taxon>
        <taxon>Gammaproteobacteria</taxon>
        <taxon>Pasteurellales</taxon>
        <taxon>Pasteurellaceae</taxon>
        <taxon>Haemophilus</taxon>
    </lineage>
</organism>
<dbReference type="InterPro" id="IPR012795">
    <property type="entry name" value="tRNA_Ile_lys_synt_N"/>
</dbReference>
<evidence type="ECO:0000313" key="11">
    <source>
        <dbReference type="Proteomes" id="UP000006797"/>
    </source>
</evidence>
<dbReference type="NCBIfam" id="TIGR02432">
    <property type="entry name" value="lysidine_TilS_N"/>
    <property type="match status" value="1"/>
</dbReference>
<keyword evidence="4 8" id="KW-0819">tRNA processing</keyword>
<dbReference type="Pfam" id="PF09179">
    <property type="entry name" value="TilS"/>
    <property type="match status" value="1"/>
</dbReference>
<evidence type="ECO:0000256" key="5">
    <source>
        <dbReference type="ARBA" id="ARBA00022741"/>
    </source>
</evidence>
<evidence type="ECO:0000256" key="2">
    <source>
        <dbReference type="ARBA" id="ARBA00022490"/>
    </source>
</evidence>
<dbReference type="RefSeq" id="WP_013527451.1">
    <property type="nucleotide sequence ID" value="NC_014922.1"/>
</dbReference>
<dbReference type="Proteomes" id="UP000006797">
    <property type="component" value="Chromosome"/>
</dbReference>
<evidence type="ECO:0000256" key="3">
    <source>
        <dbReference type="ARBA" id="ARBA00022598"/>
    </source>
</evidence>
<protein>
    <recommendedName>
        <fullName evidence="8">tRNA(Ile)-lysidine synthase</fullName>
        <ecNumber evidence="8">6.3.4.19</ecNumber>
    </recommendedName>
    <alternativeName>
        <fullName evidence="8">tRNA(Ile)-2-lysyl-cytidine synthase</fullName>
    </alternativeName>
    <alternativeName>
        <fullName evidence="8">tRNA(Ile)-lysidine synthetase</fullName>
    </alternativeName>
</protein>
<feature type="binding site" evidence="8">
    <location>
        <begin position="24"/>
        <end position="29"/>
    </location>
    <ligand>
        <name>ATP</name>
        <dbReference type="ChEBI" id="CHEBI:30616"/>
    </ligand>
</feature>
<name>A0AAV2U1S8_HAEIF</name>
<dbReference type="HAMAP" id="MF_01161">
    <property type="entry name" value="tRNA_Ile_lys_synt"/>
    <property type="match status" value="1"/>
</dbReference>
<dbReference type="GO" id="GO:0005737">
    <property type="term" value="C:cytoplasm"/>
    <property type="evidence" value="ECO:0007669"/>
    <property type="project" value="UniProtKB-SubCell"/>
</dbReference>
<comment type="function">
    <text evidence="8">Ligates lysine onto the cytidine present at position 34 of the AUA codon-specific tRNA(Ile) that contains the anticodon CAU, in an ATP-dependent manner. Cytidine is converted to lysidine, thus changing the amino acid specificity of the tRNA from methionine to isoleucine.</text>
</comment>
<dbReference type="InterPro" id="IPR015262">
    <property type="entry name" value="tRNA_Ile_lys_synt_subst-bd"/>
</dbReference>
<dbReference type="EC" id="6.3.4.19" evidence="8"/>
<proteinExistence type="inferred from homology"/>
<keyword evidence="2 8" id="KW-0963">Cytoplasm</keyword>
<dbReference type="InterPro" id="IPR012094">
    <property type="entry name" value="tRNA_Ile_lys_synt"/>
</dbReference>
<dbReference type="AlphaFoldDB" id="A0AAV2U1S8"/>
<dbReference type="GO" id="GO:0032267">
    <property type="term" value="F:tRNA(Ile)-lysidine synthase activity"/>
    <property type="evidence" value="ECO:0007669"/>
    <property type="project" value="UniProtKB-EC"/>
</dbReference>
<dbReference type="KEGG" id="hil:HICON_10090"/>
<comment type="similarity">
    <text evidence="8">Belongs to the tRNA(Ile)-lysidine synthase family.</text>
</comment>
<accession>A0AAV2U1S8</accession>
<dbReference type="InterPro" id="IPR014729">
    <property type="entry name" value="Rossmann-like_a/b/a_fold"/>
</dbReference>
<dbReference type="InterPro" id="IPR011063">
    <property type="entry name" value="TilS/TtcA_N"/>
</dbReference>
<sequence>MDLLSDIEKQLKQTSAQGFLIALSGGLDSTVLLSLFAKLRQKQPHLPPLSIRAIHIHHALSPNADCWAQHCQNLCDQFQIPLIIERVQVDKTNGIEAGAREARYQAIKKHLQIQEMLVTAHHLNDQTETFFLALKRGSGLQGLGAMQHQSVLFGMPIFRPLLGFTRLQLEDYAQQEKLNWVKDESNEDNRFDRNFLRNEILPKLRERWAHFDLAVQRSAQHCFEQQQLINDLLSETFAQHCQIKNQFKLCQFRQYSLAKQTALLRMWLAENQLEMPSKRQLTQLINDVIFAKEEANPQFQLVNKVIRRYQDSLYLTKPFSDLTKCTLKLEQNTLNLPDDLGNLTVQENEHNLIFYWQDYSVTLEKTNLPISIRFGYSGKVKHHPKRPREDIKKIWQELSVPPWERNRIPLIFYGNELKSAVGFFRVFDELKSS</sequence>
<evidence type="ECO:0000259" key="9">
    <source>
        <dbReference type="SMART" id="SM00977"/>
    </source>
</evidence>
<evidence type="ECO:0000256" key="4">
    <source>
        <dbReference type="ARBA" id="ARBA00022694"/>
    </source>
</evidence>